<gene>
    <name evidence="8" type="primary">shbA</name>
    <name evidence="8" type="ORF">ACFSCY_34170</name>
</gene>
<evidence type="ECO:0000256" key="5">
    <source>
        <dbReference type="ARBA" id="ARBA00023163"/>
    </source>
</evidence>
<dbReference type="InterPro" id="IPR013324">
    <property type="entry name" value="RNA_pol_sigma_r3/r4-like"/>
</dbReference>
<keyword evidence="3" id="KW-0731">Sigma factor</keyword>
<evidence type="ECO:0000313" key="8">
    <source>
        <dbReference type="EMBL" id="MFD1534479.1"/>
    </source>
</evidence>
<evidence type="ECO:0000259" key="7">
    <source>
        <dbReference type="Pfam" id="PF08281"/>
    </source>
</evidence>
<name>A0ABW4FWL2_9PSEU</name>
<protein>
    <submittedName>
        <fullName evidence="8">RNA polymerase sigma factor ShbA</fullName>
    </submittedName>
</protein>
<keyword evidence="4" id="KW-0238">DNA-binding</keyword>
<dbReference type="InterPro" id="IPR013325">
    <property type="entry name" value="RNA_pol_sigma_r2"/>
</dbReference>
<feature type="domain" description="RNA polymerase sigma factor 70 region 4 type 2" evidence="7">
    <location>
        <begin position="171"/>
        <end position="223"/>
    </location>
</feature>
<accession>A0ABW4FWL2</accession>
<dbReference type="InterPro" id="IPR039425">
    <property type="entry name" value="RNA_pol_sigma-70-like"/>
</dbReference>
<comment type="similarity">
    <text evidence="1">Belongs to the sigma-70 factor family. ECF subfamily.</text>
</comment>
<keyword evidence="5" id="KW-0804">Transcription</keyword>
<dbReference type="SUPFAM" id="SSF88946">
    <property type="entry name" value="Sigma2 domain of RNA polymerase sigma factors"/>
    <property type="match status" value="1"/>
</dbReference>
<evidence type="ECO:0000259" key="6">
    <source>
        <dbReference type="Pfam" id="PF04542"/>
    </source>
</evidence>
<evidence type="ECO:0000256" key="1">
    <source>
        <dbReference type="ARBA" id="ARBA00010641"/>
    </source>
</evidence>
<evidence type="ECO:0000256" key="4">
    <source>
        <dbReference type="ARBA" id="ARBA00023125"/>
    </source>
</evidence>
<dbReference type="Pfam" id="PF08281">
    <property type="entry name" value="Sigma70_r4_2"/>
    <property type="match status" value="1"/>
</dbReference>
<dbReference type="NCBIfam" id="TIGR02937">
    <property type="entry name" value="sigma70-ECF"/>
    <property type="match status" value="1"/>
</dbReference>
<dbReference type="CDD" id="cd06171">
    <property type="entry name" value="Sigma70_r4"/>
    <property type="match status" value="1"/>
</dbReference>
<dbReference type="Gene3D" id="1.10.10.10">
    <property type="entry name" value="Winged helix-like DNA-binding domain superfamily/Winged helix DNA-binding domain"/>
    <property type="match status" value="1"/>
</dbReference>
<dbReference type="EMBL" id="JBHUCP010000035">
    <property type="protein sequence ID" value="MFD1534479.1"/>
    <property type="molecule type" value="Genomic_DNA"/>
</dbReference>
<dbReference type="InterPro" id="IPR036388">
    <property type="entry name" value="WH-like_DNA-bd_sf"/>
</dbReference>
<dbReference type="SUPFAM" id="SSF88659">
    <property type="entry name" value="Sigma3 and sigma4 domains of RNA polymerase sigma factors"/>
    <property type="match status" value="1"/>
</dbReference>
<dbReference type="PANTHER" id="PTHR43133:SF58">
    <property type="entry name" value="ECF RNA POLYMERASE SIGMA FACTOR SIGD"/>
    <property type="match status" value="1"/>
</dbReference>
<evidence type="ECO:0000256" key="2">
    <source>
        <dbReference type="ARBA" id="ARBA00023015"/>
    </source>
</evidence>
<proteinExistence type="inferred from homology"/>
<dbReference type="RefSeq" id="WP_343976089.1">
    <property type="nucleotide sequence ID" value="NZ_BAAAJG010000008.1"/>
</dbReference>
<dbReference type="Pfam" id="PF04542">
    <property type="entry name" value="Sigma70_r2"/>
    <property type="match status" value="1"/>
</dbReference>
<dbReference type="InterPro" id="IPR013249">
    <property type="entry name" value="RNA_pol_sigma70_r4_t2"/>
</dbReference>
<organism evidence="8 9">
    <name type="scientific">Pseudonocardia aurantiaca</name>
    <dbReference type="NCBI Taxonomy" id="75290"/>
    <lineage>
        <taxon>Bacteria</taxon>
        <taxon>Bacillati</taxon>
        <taxon>Actinomycetota</taxon>
        <taxon>Actinomycetes</taxon>
        <taxon>Pseudonocardiales</taxon>
        <taxon>Pseudonocardiaceae</taxon>
        <taxon>Pseudonocardia</taxon>
    </lineage>
</organism>
<evidence type="ECO:0000313" key="9">
    <source>
        <dbReference type="Proteomes" id="UP001597145"/>
    </source>
</evidence>
<dbReference type="NCBIfam" id="NF007230">
    <property type="entry name" value="PRK09648.1"/>
    <property type="match status" value="1"/>
</dbReference>
<dbReference type="PANTHER" id="PTHR43133">
    <property type="entry name" value="RNA POLYMERASE ECF-TYPE SIGMA FACTO"/>
    <property type="match status" value="1"/>
</dbReference>
<dbReference type="InterPro" id="IPR007627">
    <property type="entry name" value="RNA_pol_sigma70_r2"/>
</dbReference>
<evidence type="ECO:0000256" key="3">
    <source>
        <dbReference type="ARBA" id="ARBA00023082"/>
    </source>
</evidence>
<sequence length="242" mass="26247">MSAPAGVEPPVEAQRFRQLRDGAAPIDEPWVDGLAAVPSVEPAAENPQPLLERLVAAAVEGDLEAKEQLLGEIHRLVLRYCRGRLGRQETVIGSADDVAQEVCLAVVNALPGYTLRGLSFRAFVYGIAAHKVTDAFRAIGRNRAEPMADLPDTPLVHDGPEQRLLIGEMTERLGELLLRLTPRQREVLVLRIAVGLSAEETAGVVGSTPGAVRVTQHRALNRLRRIVMAVDVDVPDADLDEE</sequence>
<dbReference type="InterPro" id="IPR014284">
    <property type="entry name" value="RNA_pol_sigma-70_dom"/>
</dbReference>
<keyword evidence="2" id="KW-0805">Transcription regulation</keyword>
<comment type="caution">
    <text evidence="8">The sequence shown here is derived from an EMBL/GenBank/DDBJ whole genome shotgun (WGS) entry which is preliminary data.</text>
</comment>
<reference evidence="9" key="1">
    <citation type="journal article" date="2019" name="Int. J. Syst. Evol. Microbiol.">
        <title>The Global Catalogue of Microorganisms (GCM) 10K type strain sequencing project: providing services to taxonomists for standard genome sequencing and annotation.</title>
        <authorList>
            <consortium name="The Broad Institute Genomics Platform"/>
            <consortium name="The Broad Institute Genome Sequencing Center for Infectious Disease"/>
            <person name="Wu L."/>
            <person name="Ma J."/>
        </authorList>
    </citation>
    <scope>NUCLEOTIDE SEQUENCE [LARGE SCALE GENOMIC DNA]</scope>
    <source>
        <strain evidence="9">JCM 12165</strain>
    </source>
</reference>
<keyword evidence="9" id="KW-1185">Reference proteome</keyword>
<dbReference type="Gene3D" id="1.10.1740.10">
    <property type="match status" value="1"/>
</dbReference>
<feature type="domain" description="RNA polymerase sigma-70 region 2" evidence="6">
    <location>
        <begin position="72"/>
        <end position="139"/>
    </location>
</feature>
<dbReference type="Proteomes" id="UP001597145">
    <property type="component" value="Unassembled WGS sequence"/>
</dbReference>